<dbReference type="Proteomes" id="UP000001844">
    <property type="component" value="Chromosome"/>
</dbReference>
<organism evidence="1 2">
    <name type="scientific">Nitrosococcus halophilus (strain Nc4)</name>
    <dbReference type="NCBI Taxonomy" id="472759"/>
    <lineage>
        <taxon>Bacteria</taxon>
        <taxon>Pseudomonadati</taxon>
        <taxon>Pseudomonadota</taxon>
        <taxon>Gammaproteobacteria</taxon>
        <taxon>Chromatiales</taxon>
        <taxon>Chromatiaceae</taxon>
        <taxon>Nitrosococcus</taxon>
    </lineage>
</organism>
<reference evidence="2" key="1">
    <citation type="submission" date="2010-04" db="EMBL/GenBank/DDBJ databases">
        <title>Complete genome sequence of Nitrosococcus halophilus Nc4, a salt-adapted, aerobic obligate ammonia-oxidizing sulfur purple bacterium.</title>
        <authorList>
            <consortium name="US DOE Joint Genome Institute"/>
            <person name="Campbell M.A."/>
            <person name="Malfatti S.A."/>
            <person name="Chain P.S.G."/>
            <person name="Heidelberg J.F."/>
            <person name="Ward B.B."/>
            <person name="Klotz M.G."/>
        </authorList>
    </citation>
    <scope>NUCLEOTIDE SEQUENCE [LARGE SCALE GENOMIC DNA]</scope>
    <source>
        <strain evidence="2">Nc4</strain>
    </source>
</reference>
<dbReference type="KEGG" id="nhl:Nhal_1274"/>
<dbReference type="STRING" id="472759.Nhal_1274"/>
<evidence type="ECO:0000313" key="2">
    <source>
        <dbReference type="Proteomes" id="UP000001844"/>
    </source>
</evidence>
<proteinExistence type="predicted"/>
<accession>D5C0A3</accession>
<dbReference type="AlphaFoldDB" id="D5C0A3"/>
<sequence>MRYTMLLSLKWLNALVFNTQISYEFFVFLNR</sequence>
<gene>
    <name evidence="1" type="ordered locus">Nhal_1274</name>
</gene>
<name>D5C0A3_NITHN</name>
<evidence type="ECO:0000313" key="1">
    <source>
        <dbReference type="EMBL" id="ADE14429.1"/>
    </source>
</evidence>
<dbReference type="HOGENOM" id="CLU_3397581_0_0_6"/>
<protein>
    <submittedName>
        <fullName evidence="1">Uncharacterized protein</fullName>
    </submittedName>
</protein>
<dbReference type="EMBL" id="CP001798">
    <property type="protein sequence ID" value="ADE14429.1"/>
    <property type="molecule type" value="Genomic_DNA"/>
</dbReference>
<keyword evidence="2" id="KW-1185">Reference proteome</keyword>